<dbReference type="EMBL" id="UINC01048048">
    <property type="protein sequence ID" value="SVB58096.1"/>
    <property type="molecule type" value="Genomic_DNA"/>
</dbReference>
<name>A0A382F4Z7_9ZZZZ</name>
<reference evidence="1" key="1">
    <citation type="submission" date="2018-05" db="EMBL/GenBank/DDBJ databases">
        <authorList>
            <person name="Lanie J.A."/>
            <person name="Ng W.-L."/>
            <person name="Kazmierczak K.M."/>
            <person name="Andrzejewski T.M."/>
            <person name="Davidsen T.M."/>
            <person name="Wayne K.J."/>
            <person name="Tettelin H."/>
            <person name="Glass J.I."/>
            <person name="Rusch D."/>
            <person name="Podicherti R."/>
            <person name="Tsui H.-C.T."/>
            <person name="Winkler M.E."/>
        </authorList>
    </citation>
    <scope>NUCLEOTIDE SEQUENCE</scope>
</reference>
<feature type="non-terminal residue" evidence="1">
    <location>
        <position position="106"/>
    </location>
</feature>
<proteinExistence type="predicted"/>
<accession>A0A382F4Z7</accession>
<dbReference type="AlphaFoldDB" id="A0A382F4Z7"/>
<gene>
    <name evidence="1" type="ORF">METZ01_LOCUS210950</name>
</gene>
<sequence length="106" mass="12037">MSVLRRYNRYQGLKDLDVLVEDDAPISQYFNIVEVPDIITQGRSSFLVGGSPLLKDYVELKFEIINDATGKVIYTEAIANYLEGTSRRISIEVYDDPDTFGDATMY</sequence>
<protein>
    <submittedName>
        <fullName evidence="1">Uncharacterized protein</fullName>
    </submittedName>
</protein>
<evidence type="ECO:0000313" key="1">
    <source>
        <dbReference type="EMBL" id="SVB58096.1"/>
    </source>
</evidence>
<organism evidence="1">
    <name type="scientific">marine metagenome</name>
    <dbReference type="NCBI Taxonomy" id="408172"/>
    <lineage>
        <taxon>unclassified sequences</taxon>
        <taxon>metagenomes</taxon>
        <taxon>ecological metagenomes</taxon>
    </lineage>
</organism>